<name>A0A8H3QEG4_9GLOM</name>
<evidence type="ECO:0000313" key="1">
    <source>
        <dbReference type="EMBL" id="GES77780.1"/>
    </source>
</evidence>
<comment type="caution">
    <text evidence="1">The sequence shown here is derived from an EMBL/GenBank/DDBJ whole genome shotgun (WGS) entry which is preliminary data.</text>
</comment>
<protein>
    <submittedName>
        <fullName evidence="1">Uncharacterized protein</fullName>
    </submittedName>
</protein>
<reference evidence="1" key="1">
    <citation type="submission" date="2019-10" db="EMBL/GenBank/DDBJ databases">
        <title>Conservation and host-specific expression of non-tandemly repeated heterogenous ribosome RNA gene in arbuscular mycorrhizal fungi.</title>
        <authorList>
            <person name="Maeda T."/>
            <person name="Kobayashi Y."/>
            <person name="Nakagawa T."/>
            <person name="Ezawa T."/>
            <person name="Yamaguchi K."/>
            <person name="Bino T."/>
            <person name="Nishimoto Y."/>
            <person name="Shigenobu S."/>
            <person name="Kawaguchi M."/>
        </authorList>
    </citation>
    <scope>NUCLEOTIDE SEQUENCE</scope>
    <source>
        <strain evidence="1">HR1</strain>
    </source>
</reference>
<gene>
    <name evidence="1" type="ORF">RCL2_000511600</name>
</gene>
<evidence type="ECO:0000313" key="2">
    <source>
        <dbReference type="Proteomes" id="UP000615446"/>
    </source>
</evidence>
<sequence>MCVYLTLHLRNGKFIQYIAFRSFCENRPKYIAFRFSSLSGLRKYIPAKIIPLGHPPILSGLRKVRSSLWLFHSCDA</sequence>
<dbReference type="AlphaFoldDB" id="A0A8H3QEG4"/>
<organism evidence="1 2">
    <name type="scientific">Rhizophagus clarus</name>
    <dbReference type="NCBI Taxonomy" id="94130"/>
    <lineage>
        <taxon>Eukaryota</taxon>
        <taxon>Fungi</taxon>
        <taxon>Fungi incertae sedis</taxon>
        <taxon>Mucoromycota</taxon>
        <taxon>Glomeromycotina</taxon>
        <taxon>Glomeromycetes</taxon>
        <taxon>Glomerales</taxon>
        <taxon>Glomeraceae</taxon>
        <taxon>Rhizophagus</taxon>
    </lineage>
</organism>
<proteinExistence type="predicted"/>
<dbReference type="Proteomes" id="UP000615446">
    <property type="component" value="Unassembled WGS sequence"/>
</dbReference>
<accession>A0A8H3QEG4</accession>
<dbReference type="EMBL" id="BLAL01000034">
    <property type="protein sequence ID" value="GES77780.1"/>
    <property type="molecule type" value="Genomic_DNA"/>
</dbReference>